<reference evidence="1 2" key="1">
    <citation type="submission" date="2016-07" db="EMBL/GenBank/DDBJ databases">
        <title>Draft genome of Scalindua rubra, obtained from a brine-seawater interface in the Red Sea, sheds light on salt adaptation in anammox bacteria.</title>
        <authorList>
            <person name="Speth D.R."/>
            <person name="Lagkouvardos I."/>
            <person name="Wang Y."/>
            <person name="Qian P.-Y."/>
            <person name="Dutilh B.E."/>
            <person name="Jetten M.S."/>
        </authorList>
    </citation>
    <scope>NUCLEOTIDE SEQUENCE [LARGE SCALE GENOMIC DNA]</scope>
    <source>
        <strain evidence="1">BSI-1</strain>
    </source>
</reference>
<dbReference type="AlphaFoldDB" id="A0A1E3X634"/>
<sequence length="197" mass="23275">MNKNDLILIAIYDLEEEKRDRMTIEEISVFAFNKYPDQFHLRGFQEYPDHHGIHKAIYNVLKAKGYLRTANNKVKLTDFGKRQARLLKEHTTVEKSSLHNSDISSDEILEYERLVRSKGFNLFLKRNNFIPIDVDVYEFYNISVRTNKHDRRGRIKVVSELLKKVKSSNLVRVTELMEYKKTIDAVYKDISKDENSS</sequence>
<comment type="caution">
    <text evidence="1">The sequence shown here is derived from an EMBL/GenBank/DDBJ whole genome shotgun (WGS) entry which is preliminary data.</text>
</comment>
<proteinExistence type="predicted"/>
<name>A0A1E3X634_9BACT</name>
<accession>A0A1E3X634</accession>
<organism evidence="1 2">
    <name type="scientific">Candidatus Scalindua rubra</name>
    <dbReference type="NCBI Taxonomy" id="1872076"/>
    <lineage>
        <taxon>Bacteria</taxon>
        <taxon>Pseudomonadati</taxon>
        <taxon>Planctomycetota</taxon>
        <taxon>Candidatus Brocadiia</taxon>
        <taxon>Candidatus Brocadiales</taxon>
        <taxon>Candidatus Scalinduaceae</taxon>
        <taxon>Candidatus Scalindua</taxon>
    </lineage>
</organism>
<gene>
    <name evidence="1" type="ORF">SCARUB_04466</name>
</gene>
<dbReference type="Proteomes" id="UP000094056">
    <property type="component" value="Unassembled WGS sequence"/>
</dbReference>
<dbReference type="EMBL" id="MAYW01000227">
    <property type="protein sequence ID" value="ODS30424.1"/>
    <property type="molecule type" value="Genomic_DNA"/>
</dbReference>
<evidence type="ECO:0000313" key="1">
    <source>
        <dbReference type="EMBL" id="ODS30424.1"/>
    </source>
</evidence>
<evidence type="ECO:0000313" key="2">
    <source>
        <dbReference type="Proteomes" id="UP000094056"/>
    </source>
</evidence>
<protein>
    <submittedName>
        <fullName evidence="1">Uncharacterized protein</fullName>
    </submittedName>
</protein>